<dbReference type="Gene3D" id="3.40.50.1240">
    <property type="entry name" value="Phosphoglycerate mutase-like"/>
    <property type="match status" value="1"/>
</dbReference>
<dbReference type="SUPFAM" id="SSF53254">
    <property type="entry name" value="Phosphoglycerate mutase-like"/>
    <property type="match status" value="1"/>
</dbReference>
<keyword evidence="16" id="KW-1015">Disulfide bond</keyword>
<evidence type="ECO:0000256" key="14">
    <source>
        <dbReference type="ARBA" id="ARBA00043691"/>
    </source>
</evidence>
<reference evidence="18" key="1">
    <citation type="submission" date="2024-06" db="EMBL/GenBank/DDBJ databases">
        <authorList>
            <person name="Liu X."/>
            <person name="Lenzi L."/>
            <person name="Haldenby T S."/>
            <person name="Uol C."/>
        </authorList>
    </citation>
    <scope>NUCLEOTIDE SEQUENCE</scope>
</reference>
<accession>A0AAV2T1Y2</accession>
<evidence type="ECO:0000256" key="11">
    <source>
        <dbReference type="ARBA" id="ARBA00031642"/>
    </source>
</evidence>
<evidence type="ECO:0000256" key="15">
    <source>
        <dbReference type="ARBA" id="ARBA00043832"/>
    </source>
</evidence>
<dbReference type="EC" id="3.1.3.62" evidence="4"/>
<evidence type="ECO:0000256" key="10">
    <source>
        <dbReference type="ARBA" id="ARBA00023180"/>
    </source>
</evidence>
<evidence type="ECO:0000256" key="8">
    <source>
        <dbReference type="ARBA" id="ARBA00022801"/>
    </source>
</evidence>
<evidence type="ECO:0000256" key="3">
    <source>
        <dbReference type="ARBA" id="ARBA00012976"/>
    </source>
</evidence>
<evidence type="ECO:0000256" key="1">
    <source>
        <dbReference type="ARBA" id="ARBA00004236"/>
    </source>
</evidence>
<evidence type="ECO:0000256" key="5">
    <source>
        <dbReference type="ARBA" id="ARBA00018097"/>
    </source>
</evidence>
<evidence type="ECO:0000256" key="6">
    <source>
        <dbReference type="ARBA" id="ARBA00022475"/>
    </source>
</evidence>
<keyword evidence="17" id="KW-1133">Transmembrane helix</keyword>
<comment type="caution">
    <text evidence="18">The sequence shown here is derived from an EMBL/GenBank/DDBJ whole genome shotgun (WGS) entry which is preliminary data.</text>
</comment>
<evidence type="ECO:0000256" key="12">
    <source>
        <dbReference type="ARBA" id="ARBA00043668"/>
    </source>
</evidence>
<evidence type="ECO:0000256" key="2">
    <source>
        <dbReference type="ARBA" id="ARBA00008422"/>
    </source>
</evidence>
<dbReference type="GO" id="GO:0003993">
    <property type="term" value="F:acid phosphatase activity"/>
    <property type="evidence" value="ECO:0007669"/>
    <property type="project" value="TreeGrafter"/>
</dbReference>
<dbReference type="InterPro" id="IPR016274">
    <property type="entry name" value="Histidine_acid_Pase_euk"/>
</dbReference>
<dbReference type="EMBL" id="CAXLJL010000070">
    <property type="protein sequence ID" value="CAL5130690.1"/>
    <property type="molecule type" value="Genomic_DNA"/>
</dbReference>
<dbReference type="GO" id="GO:0005886">
    <property type="term" value="C:plasma membrane"/>
    <property type="evidence" value="ECO:0007669"/>
    <property type="project" value="UniProtKB-SubCell"/>
</dbReference>
<evidence type="ECO:0000256" key="4">
    <source>
        <dbReference type="ARBA" id="ARBA00013040"/>
    </source>
</evidence>
<dbReference type="Proteomes" id="UP001497525">
    <property type="component" value="Unassembled WGS sequence"/>
</dbReference>
<dbReference type="PANTHER" id="PTHR20963:SF8">
    <property type="entry name" value="MULTIPLE INOSITOL POLYPHOSPHATE PHOSPHATASE 1"/>
    <property type="match status" value="1"/>
</dbReference>
<keyword evidence="7" id="KW-0732">Signal</keyword>
<comment type="catalytic activity">
    <reaction evidence="14">
        <text>1D-myo-inositol hexakisphosphate + H2O = 1D-myo-inositol 1,2,4,5,6-pentakisphosphate + phosphate</text>
        <dbReference type="Rhea" id="RHEA:16989"/>
        <dbReference type="ChEBI" id="CHEBI:15377"/>
        <dbReference type="ChEBI" id="CHEBI:43474"/>
        <dbReference type="ChEBI" id="CHEBI:57798"/>
        <dbReference type="ChEBI" id="CHEBI:58130"/>
        <dbReference type="EC" id="3.1.3.62"/>
    </reaction>
    <physiologicalReaction direction="left-to-right" evidence="14">
        <dbReference type="Rhea" id="RHEA:16990"/>
    </physiologicalReaction>
</comment>
<sequence>MNFADTLGSFISIALGVLYVFVIQPDIDTDFPLSNLGTKTAYRHCGLESFIDPKHERLGRCHAVFVEALFRHGTRAPATKHVTAIKELKKRITDCEGSELPTNFRFHPISFEDADSKQLLPRGLQELYQLGQSFRKRFKKHFKFTRSNSQFYSSSSERARFSARSFYNGLFSLPELSNKSKADWKEGEPIHTKDALLRFFDFCDRYNDQMERNKSIVLKEYKKFQRGPEVRRVIEEIVSKHRIDCANLSADDLYFMHLACAHEVAAGSDETLSPWCGFFTPYHVDVLEYLLDLKHFWKKSYAYELNYVQACPLVSEMIDQLRIAAHSFIREEYDQSSKKLVRGSFWFGHAETIIPVVAALGLFNDSVNPNSSGKLHAEDFSERLKRLKLNPSSPTMFRAGHIAPFAGNLAFVLHYCPDAVAVIESNDPLNGFFVEPLVNEKNVAWPIGGSVQPPTVASPGASFAPLPTVLMHFRKCLPGIYEDQKTCSLHHH</sequence>
<dbReference type="EC" id="3.1.3.80" evidence="3"/>
<keyword evidence="6" id="KW-1003">Cell membrane</keyword>
<keyword evidence="10" id="KW-0325">Glycoprotein</keyword>
<keyword evidence="9 17" id="KW-0472">Membrane</keyword>
<protein>
    <recommendedName>
        <fullName evidence="5">Multiple inositol polyphosphate phosphatase 1</fullName>
        <ecNumber evidence="4">3.1.3.62</ecNumber>
        <ecNumber evidence="3">3.1.3.80</ecNumber>
    </recommendedName>
    <alternativeName>
        <fullName evidence="11">2,3-bisphosphoglycerate 3-phosphatase</fullName>
    </alternativeName>
</protein>
<dbReference type="InterPro" id="IPR000560">
    <property type="entry name" value="His_Pase_clade-2"/>
</dbReference>
<evidence type="ECO:0000256" key="9">
    <source>
        <dbReference type="ARBA" id="ARBA00023136"/>
    </source>
</evidence>
<proteinExistence type="inferred from homology"/>
<comment type="similarity">
    <text evidence="2">Belongs to the histidine acid phosphatase family. MINPP1 subfamily.</text>
</comment>
<gene>
    <name evidence="18" type="ORF">CDAUBV1_LOCUS2860</name>
</gene>
<dbReference type="PANTHER" id="PTHR20963">
    <property type="entry name" value="MULTIPLE INOSITOL POLYPHOSPHATE PHOSPHATASE-RELATED"/>
    <property type="match status" value="1"/>
</dbReference>
<name>A0AAV2T1Y2_CALDB</name>
<evidence type="ECO:0000313" key="19">
    <source>
        <dbReference type="Proteomes" id="UP001497525"/>
    </source>
</evidence>
<comment type="catalytic activity">
    <reaction evidence="15">
        <text>(2R)-2,3-bisphosphoglycerate + H2O = (2R)-2-phosphoglycerate + phosphate</text>
        <dbReference type="Rhea" id="RHEA:27381"/>
        <dbReference type="ChEBI" id="CHEBI:15377"/>
        <dbReference type="ChEBI" id="CHEBI:43474"/>
        <dbReference type="ChEBI" id="CHEBI:58248"/>
        <dbReference type="ChEBI" id="CHEBI:58289"/>
        <dbReference type="EC" id="3.1.3.80"/>
    </reaction>
    <physiologicalReaction direction="left-to-right" evidence="15">
        <dbReference type="Rhea" id="RHEA:27382"/>
    </physiologicalReaction>
</comment>
<comment type="catalytic activity">
    <reaction evidence="12">
        <text>1D-myo-inositol 1,2,5,6-tetrakisphosphate + H2O = 1D-myo-inositol 1,2,6-trisphosphate + phosphate</text>
        <dbReference type="Rhea" id="RHEA:77119"/>
        <dbReference type="ChEBI" id="CHEBI:15377"/>
        <dbReference type="ChEBI" id="CHEBI:43474"/>
        <dbReference type="ChEBI" id="CHEBI:195535"/>
        <dbReference type="ChEBI" id="CHEBI:195537"/>
        <dbReference type="EC" id="3.1.3.62"/>
    </reaction>
    <physiologicalReaction direction="left-to-right" evidence="12">
        <dbReference type="Rhea" id="RHEA:77120"/>
    </physiologicalReaction>
</comment>
<dbReference type="PIRSF" id="PIRSF000894">
    <property type="entry name" value="Acid_phosphatase"/>
    <property type="match status" value="1"/>
</dbReference>
<evidence type="ECO:0000256" key="7">
    <source>
        <dbReference type="ARBA" id="ARBA00022729"/>
    </source>
</evidence>
<feature type="disulfide bond" evidence="16">
    <location>
        <begin position="260"/>
        <end position="276"/>
    </location>
</feature>
<comment type="catalytic activity">
    <reaction evidence="13">
        <text>1D-myo-inositol 1,2,4,5,6-pentakisphosphate + H2O = 1D-myo-inositol 1,2,5,6-tetrakisphosphate + phosphate</text>
        <dbReference type="Rhea" id="RHEA:77115"/>
        <dbReference type="ChEBI" id="CHEBI:15377"/>
        <dbReference type="ChEBI" id="CHEBI:43474"/>
        <dbReference type="ChEBI" id="CHEBI:57798"/>
        <dbReference type="ChEBI" id="CHEBI:195535"/>
        <dbReference type="EC" id="3.1.3.62"/>
    </reaction>
    <physiologicalReaction direction="left-to-right" evidence="13">
        <dbReference type="Rhea" id="RHEA:77116"/>
    </physiologicalReaction>
</comment>
<keyword evidence="17" id="KW-0812">Transmembrane</keyword>
<dbReference type="AlphaFoldDB" id="A0AAV2T1Y2"/>
<comment type="subcellular location">
    <subcellularLocation>
        <location evidence="1">Cell membrane</location>
    </subcellularLocation>
</comment>
<dbReference type="GO" id="GO:0034417">
    <property type="term" value="F:bisphosphoglycerate 3-phosphatase activity"/>
    <property type="evidence" value="ECO:0007669"/>
    <property type="project" value="UniProtKB-EC"/>
</dbReference>
<organism evidence="18 19">
    <name type="scientific">Calicophoron daubneyi</name>
    <name type="common">Rumen fluke</name>
    <name type="synonym">Paramphistomum daubneyi</name>
    <dbReference type="NCBI Taxonomy" id="300641"/>
    <lineage>
        <taxon>Eukaryota</taxon>
        <taxon>Metazoa</taxon>
        <taxon>Spiralia</taxon>
        <taxon>Lophotrochozoa</taxon>
        <taxon>Platyhelminthes</taxon>
        <taxon>Trematoda</taxon>
        <taxon>Digenea</taxon>
        <taxon>Plagiorchiida</taxon>
        <taxon>Pronocephalata</taxon>
        <taxon>Paramphistomoidea</taxon>
        <taxon>Paramphistomidae</taxon>
        <taxon>Calicophoron</taxon>
    </lineage>
</organism>
<dbReference type="Pfam" id="PF00328">
    <property type="entry name" value="His_Phos_2"/>
    <property type="match status" value="1"/>
</dbReference>
<evidence type="ECO:0000256" key="13">
    <source>
        <dbReference type="ARBA" id="ARBA00043671"/>
    </source>
</evidence>
<keyword evidence="8" id="KW-0378">Hydrolase</keyword>
<dbReference type="InterPro" id="IPR029033">
    <property type="entry name" value="His_PPase_superfam"/>
</dbReference>
<evidence type="ECO:0000256" key="16">
    <source>
        <dbReference type="PIRSR" id="PIRSR000894-2"/>
    </source>
</evidence>
<dbReference type="CDD" id="cd07061">
    <property type="entry name" value="HP_HAP_like"/>
    <property type="match status" value="1"/>
</dbReference>
<dbReference type="GO" id="GO:0052745">
    <property type="term" value="F:inositol phosphate phosphatase activity"/>
    <property type="evidence" value="ECO:0007669"/>
    <property type="project" value="TreeGrafter"/>
</dbReference>
<feature type="transmembrane region" description="Helical" evidence="17">
    <location>
        <begin position="7"/>
        <end position="24"/>
    </location>
</feature>
<evidence type="ECO:0000313" key="18">
    <source>
        <dbReference type="EMBL" id="CAL5130690.1"/>
    </source>
</evidence>
<evidence type="ECO:0000256" key="17">
    <source>
        <dbReference type="SAM" id="Phobius"/>
    </source>
</evidence>